<dbReference type="PANTHER" id="PTHR11008">
    <property type="entry name" value="PROTEIN TAKEOUT-LIKE PROTEIN"/>
    <property type="match status" value="1"/>
</dbReference>
<dbReference type="Gene3D" id="3.15.10.30">
    <property type="entry name" value="Haemolymph juvenile hormone binding protein"/>
    <property type="match status" value="1"/>
</dbReference>
<evidence type="ECO:0000256" key="3">
    <source>
        <dbReference type="ARBA" id="ARBA00060902"/>
    </source>
</evidence>
<protein>
    <submittedName>
        <fullName evidence="6">Uncharacterized protein LOC108632641 isoform X1</fullName>
    </submittedName>
</protein>
<organism evidence="5 6">
    <name type="scientific">Ceratina calcarata</name>
    <dbReference type="NCBI Taxonomy" id="156304"/>
    <lineage>
        <taxon>Eukaryota</taxon>
        <taxon>Metazoa</taxon>
        <taxon>Ecdysozoa</taxon>
        <taxon>Arthropoda</taxon>
        <taxon>Hexapoda</taxon>
        <taxon>Insecta</taxon>
        <taxon>Pterygota</taxon>
        <taxon>Neoptera</taxon>
        <taxon>Endopterygota</taxon>
        <taxon>Hymenoptera</taxon>
        <taxon>Apocrita</taxon>
        <taxon>Aculeata</taxon>
        <taxon>Apoidea</taxon>
        <taxon>Anthophila</taxon>
        <taxon>Apidae</taxon>
        <taxon>Ceratina</taxon>
        <taxon>Zadontomerus</taxon>
    </lineage>
</organism>
<dbReference type="InterPro" id="IPR038606">
    <property type="entry name" value="To_sf"/>
</dbReference>
<evidence type="ECO:0000256" key="2">
    <source>
        <dbReference type="ARBA" id="ARBA00023108"/>
    </source>
</evidence>
<feature type="chain" id="PRO_5042466968" evidence="4">
    <location>
        <begin position="25"/>
        <end position="260"/>
    </location>
</feature>
<comment type="similarity">
    <text evidence="3">Belongs to the TO family.</text>
</comment>
<name>A0AAJ7SEG0_9HYME</name>
<feature type="signal peptide" evidence="4">
    <location>
        <begin position="1"/>
        <end position="24"/>
    </location>
</feature>
<dbReference type="GO" id="GO:0005615">
    <property type="term" value="C:extracellular space"/>
    <property type="evidence" value="ECO:0007669"/>
    <property type="project" value="TreeGrafter"/>
</dbReference>
<evidence type="ECO:0000256" key="1">
    <source>
        <dbReference type="ARBA" id="ARBA00022729"/>
    </source>
</evidence>
<dbReference type="FunFam" id="3.15.10.30:FF:000001">
    <property type="entry name" value="Takeout-like protein 1"/>
    <property type="match status" value="1"/>
</dbReference>
<evidence type="ECO:0000313" key="5">
    <source>
        <dbReference type="Proteomes" id="UP000694925"/>
    </source>
</evidence>
<dbReference type="PANTHER" id="PTHR11008:SF39">
    <property type="entry name" value="CIRCADIAN CLOCK-CONTROLLED PROTEIN-LIKE PROTEIN"/>
    <property type="match status" value="1"/>
</dbReference>
<dbReference type="GeneID" id="108632641"/>
<dbReference type="AlphaFoldDB" id="A0AAJ7SEG0"/>
<evidence type="ECO:0000256" key="4">
    <source>
        <dbReference type="SAM" id="SignalP"/>
    </source>
</evidence>
<dbReference type="GO" id="GO:0007623">
    <property type="term" value="P:circadian rhythm"/>
    <property type="evidence" value="ECO:0007669"/>
    <property type="project" value="UniProtKB-ARBA"/>
</dbReference>
<reference evidence="6" key="1">
    <citation type="submission" date="2025-08" db="UniProtKB">
        <authorList>
            <consortium name="RefSeq"/>
        </authorList>
    </citation>
    <scope>IDENTIFICATION</scope>
    <source>
        <tissue evidence="6">Whole body</tissue>
    </source>
</reference>
<evidence type="ECO:0000313" key="6">
    <source>
        <dbReference type="RefSeq" id="XP_026675637.1"/>
    </source>
</evidence>
<dbReference type="SMART" id="SM00700">
    <property type="entry name" value="JHBP"/>
    <property type="match status" value="1"/>
</dbReference>
<dbReference type="Proteomes" id="UP000694925">
    <property type="component" value="Unplaced"/>
</dbReference>
<dbReference type="InterPro" id="IPR010562">
    <property type="entry name" value="Haemolymph_juvenile_hormone-bd"/>
</dbReference>
<keyword evidence="2" id="KW-0090">Biological rhythms</keyword>
<gene>
    <name evidence="6" type="primary">LOC108632641</name>
</gene>
<proteinExistence type="inferred from homology"/>
<dbReference type="Pfam" id="PF06585">
    <property type="entry name" value="JHBP"/>
    <property type="match status" value="1"/>
</dbReference>
<sequence length="260" mass="29390">MDNQELLLRLLIVMFNNCAWRVNGNCDYKRKSVLPPYIKPCKKSDPDINNCIVKTIDELRPKLASGIPELDAPAIEPLNLKEVHLIRGPVGAKLEINVTDLRVRGPSTFRVQNLTSDVENVVFTFRVLFDKLSFKGKYQIDATVLLLKLRGQGNITGTFTDYASDVLLKADKIQRDNDTYLHFEKMKLKLRIGKTHLQLTNLFGGDNVLSAATHELLNNNNALLLEELTPVLESSLSQLFTDVANNITKSFTYKELFPDD</sequence>
<keyword evidence="1 4" id="KW-0732">Signal</keyword>
<keyword evidence="5" id="KW-1185">Reference proteome</keyword>
<accession>A0AAJ7SEG0</accession>
<dbReference type="RefSeq" id="XP_026675637.1">
    <property type="nucleotide sequence ID" value="XM_026819836.1"/>
</dbReference>